<dbReference type="InterPro" id="IPR002347">
    <property type="entry name" value="SDR_fam"/>
</dbReference>
<dbReference type="GO" id="GO:0016616">
    <property type="term" value="F:oxidoreductase activity, acting on the CH-OH group of donors, NAD or NADP as acceptor"/>
    <property type="evidence" value="ECO:0007669"/>
    <property type="project" value="TreeGrafter"/>
</dbReference>
<dbReference type="STRING" id="86049.A0A1C1CS93"/>
<gene>
    <name evidence="4" type="ORF">CLCR_08746</name>
</gene>
<accession>A0A1C1CS93</accession>
<evidence type="ECO:0000256" key="2">
    <source>
        <dbReference type="ARBA" id="ARBA00023002"/>
    </source>
</evidence>
<organism evidence="4 5">
    <name type="scientific">Cladophialophora carrionii</name>
    <dbReference type="NCBI Taxonomy" id="86049"/>
    <lineage>
        <taxon>Eukaryota</taxon>
        <taxon>Fungi</taxon>
        <taxon>Dikarya</taxon>
        <taxon>Ascomycota</taxon>
        <taxon>Pezizomycotina</taxon>
        <taxon>Eurotiomycetes</taxon>
        <taxon>Chaetothyriomycetidae</taxon>
        <taxon>Chaetothyriales</taxon>
        <taxon>Herpotrichiellaceae</taxon>
        <taxon>Cladophialophora</taxon>
    </lineage>
</organism>
<evidence type="ECO:0000256" key="3">
    <source>
        <dbReference type="RuleBase" id="RU000363"/>
    </source>
</evidence>
<dbReference type="CDD" id="cd05233">
    <property type="entry name" value="SDR_c"/>
    <property type="match status" value="1"/>
</dbReference>
<dbReference type="InterPro" id="IPR036291">
    <property type="entry name" value="NAD(P)-bd_dom_sf"/>
</dbReference>
<dbReference type="EMBL" id="LGRB01000009">
    <property type="protein sequence ID" value="OCT51348.1"/>
    <property type="molecule type" value="Genomic_DNA"/>
</dbReference>
<protein>
    <submittedName>
        <fullName evidence="4">3-oxoacyl-(Acyl-carrier-protein) reductase</fullName>
    </submittedName>
</protein>
<dbReference type="OrthoDB" id="1933717at2759"/>
<sequence length="342" mass="37526">MADPEQYNPARFGISTLPLNHEPYGPILPERLTGANTGKVAVVTGAGRGEPKTPLPPQFPIPCTLQFLFPRSPLTRLRVEGIGRAIAIALANSGAKLALLDILVEELEDTKRACEKYEGVRAEVFQCDITNVETVRHTFASISENFGPVDILVNNAGVAVGRLAFDETFEGFWRAIEVNFKGTMLCVYEVLPAMKERRSGCIINMASRAATVDMAGGLSYNSSKAAVARATHSLQEEFEQAGLGEQLHTYCLHPGGVWGKMVTENTTPEVQAQIRSIFKDVPELCANTVAYLAAGRGKALRGCYFDCRQDVERVCSFGRETLDRYELYKLGVKFLPGYQNEP</sequence>
<dbReference type="PANTHER" id="PTHR24322">
    <property type="entry name" value="PKSB"/>
    <property type="match status" value="1"/>
</dbReference>
<dbReference type="AlphaFoldDB" id="A0A1C1CS93"/>
<evidence type="ECO:0000256" key="1">
    <source>
        <dbReference type="ARBA" id="ARBA00006484"/>
    </source>
</evidence>
<comment type="caution">
    <text evidence="4">The sequence shown here is derived from an EMBL/GenBank/DDBJ whole genome shotgun (WGS) entry which is preliminary data.</text>
</comment>
<dbReference type="Proteomes" id="UP000094526">
    <property type="component" value="Unassembled WGS sequence"/>
</dbReference>
<dbReference type="VEuPathDB" id="FungiDB:CLCR_08746"/>
<name>A0A1C1CS93_9EURO</name>
<keyword evidence="2" id="KW-0560">Oxidoreductase</keyword>
<proteinExistence type="inferred from homology"/>
<dbReference type="SUPFAM" id="SSF51735">
    <property type="entry name" value="NAD(P)-binding Rossmann-fold domains"/>
    <property type="match status" value="1"/>
</dbReference>
<dbReference type="PRINTS" id="PR00081">
    <property type="entry name" value="GDHRDH"/>
</dbReference>
<dbReference type="VEuPathDB" id="FungiDB:G647_06738"/>
<reference evidence="5" key="1">
    <citation type="submission" date="2015-07" db="EMBL/GenBank/DDBJ databases">
        <authorList>
            <person name="Teixeira M.M."/>
            <person name="Souza R.C."/>
            <person name="Almeida L.G."/>
            <person name="Vicente V.A."/>
            <person name="de Hoog S."/>
            <person name="Bocca A.L."/>
            <person name="de Almeida S.R."/>
            <person name="Vasconcelos A.T."/>
            <person name="Felipe M.S."/>
        </authorList>
    </citation>
    <scope>NUCLEOTIDE SEQUENCE [LARGE SCALE GENOMIC DNA]</scope>
    <source>
        <strain evidence="5">KSF</strain>
    </source>
</reference>
<evidence type="ECO:0000313" key="5">
    <source>
        <dbReference type="Proteomes" id="UP000094526"/>
    </source>
</evidence>
<evidence type="ECO:0000313" key="4">
    <source>
        <dbReference type="EMBL" id="OCT51348.1"/>
    </source>
</evidence>
<dbReference type="PANTHER" id="PTHR24322:SF736">
    <property type="entry name" value="RETINOL DEHYDROGENASE 10"/>
    <property type="match status" value="1"/>
</dbReference>
<dbReference type="Pfam" id="PF00106">
    <property type="entry name" value="adh_short"/>
    <property type="match status" value="1"/>
</dbReference>
<dbReference type="PRINTS" id="PR00080">
    <property type="entry name" value="SDRFAMILY"/>
</dbReference>
<comment type="similarity">
    <text evidence="1 3">Belongs to the short-chain dehydrogenases/reductases (SDR) family.</text>
</comment>
<dbReference type="Gene3D" id="3.40.50.720">
    <property type="entry name" value="NAD(P)-binding Rossmann-like Domain"/>
    <property type="match status" value="1"/>
</dbReference>
<keyword evidence="5" id="KW-1185">Reference proteome</keyword>